<dbReference type="STRING" id="1123404.SAMN02745784_01816"/>
<dbReference type="SUPFAM" id="SSF158560">
    <property type="entry name" value="BH3980-like"/>
    <property type="match status" value="1"/>
</dbReference>
<accession>A0A1M4W9X0</accession>
<feature type="transmembrane region" description="Helical" evidence="1">
    <location>
        <begin position="199"/>
        <end position="218"/>
    </location>
</feature>
<reference evidence="3" key="1">
    <citation type="submission" date="2016-11" db="EMBL/GenBank/DDBJ databases">
        <authorList>
            <person name="Varghese N."/>
            <person name="Submissions S."/>
        </authorList>
    </citation>
    <scope>NUCLEOTIDE SEQUENCE [LARGE SCALE GENOMIC DNA]</scope>
    <source>
        <strain evidence="3">DSM 18095</strain>
    </source>
</reference>
<evidence type="ECO:0000256" key="1">
    <source>
        <dbReference type="SAM" id="Phobius"/>
    </source>
</evidence>
<evidence type="ECO:0000313" key="2">
    <source>
        <dbReference type="EMBL" id="SHE78007.1"/>
    </source>
</evidence>
<dbReference type="Proteomes" id="UP000184114">
    <property type="component" value="Unassembled WGS sequence"/>
</dbReference>
<dbReference type="RefSeq" id="WP_072975606.1">
    <property type="nucleotide sequence ID" value="NZ_FQTY01000006.1"/>
</dbReference>
<name>A0A1M4W9X0_9FIRM</name>
<gene>
    <name evidence="2" type="ORF">SAMN02745784_01816</name>
</gene>
<protein>
    <submittedName>
        <fullName evidence="2">Uncharacterized protein</fullName>
    </submittedName>
</protein>
<feature type="transmembrane region" description="Helical" evidence="1">
    <location>
        <begin position="166"/>
        <end position="187"/>
    </location>
</feature>
<organism evidence="2 3">
    <name type="scientific">Tissierella praeacuta DSM 18095</name>
    <dbReference type="NCBI Taxonomy" id="1123404"/>
    <lineage>
        <taxon>Bacteria</taxon>
        <taxon>Bacillati</taxon>
        <taxon>Bacillota</taxon>
        <taxon>Tissierellia</taxon>
        <taxon>Tissierellales</taxon>
        <taxon>Tissierellaceae</taxon>
        <taxon>Tissierella</taxon>
    </lineage>
</organism>
<keyword evidence="1" id="KW-0472">Membrane</keyword>
<proteinExistence type="predicted"/>
<dbReference type="AlphaFoldDB" id="A0A1M4W9X0"/>
<feature type="transmembrane region" description="Helical" evidence="1">
    <location>
        <begin position="95"/>
        <end position="116"/>
    </location>
</feature>
<sequence>MNKNQFKKEIVKQQEDDVANLEGIYWDTLINGVTYINSLGITGKNKTMILGDIIEILNDAQNNAKDPKEVLSGDIYTFIDMAKDSLGETTFISRFLNLVLNTLTVFTVIFILNGIMSVLGLGKFPKIESGMISLKVESFINPMIIILDIGLLKSRYIKAKIKYKKIIYLILVIITTLILSLIVSGVLEYFGFLEDCIEVSILNYILIVAGSVVLTYRLNKYMNEKN</sequence>
<dbReference type="EMBL" id="FQTY01000006">
    <property type="protein sequence ID" value="SHE78007.1"/>
    <property type="molecule type" value="Genomic_DNA"/>
</dbReference>
<evidence type="ECO:0000313" key="3">
    <source>
        <dbReference type="Proteomes" id="UP000184114"/>
    </source>
</evidence>
<dbReference type="GeneID" id="90994216"/>
<keyword evidence="1" id="KW-1133">Transmembrane helix</keyword>
<keyword evidence="3" id="KW-1185">Reference proteome</keyword>
<keyword evidence="1" id="KW-0812">Transmembrane</keyword>
<feature type="transmembrane region" description="Helical" evidence="1">
    <location>
        <begin position="136"/>
        <end position="154"/>
    </location>
</feature>